<dbReference type="SUPFAM" id="SSF109604">
    <property type="entry name" value="HD-domain/PDEase-like"/>
    <property type="match status" value="2"/>
</dbReference>
<reference evidence="3 4" key="1">
    <citation type="submission" date="2023-07" db="EMBL/GenBank/DDBJ databases">
        <title>Comparative genomics of wheat-associated soil bacteria to identify genetic determinants of phenazine resistance.</title>
        <authorList>
            <person name="Mouncey N."/>
        </authorList>
    </citation>
    <scope>NUCLEOTIDE SEQUENCE [LARGE SCALE GENOMIC DNA]</scope>
    <source>
        <strain evidence="3 4">W1I3</strain>
    </source>
</reference>
<feature type="domain" description="HD-GYP" evidence="2">
    <location>
        <begin position="9"/>
        <end position="243"/>
    </location>
</feature>
<dbReference type="InterPro" id="IPR000792">
    <property type="entry name" value="Tscrpt_reg_LuxR_C"/>
</dbReference>
<feature type="domain" description="HD-GYP" evidence="2">
    <location>
        <begin position="258"/>
        <end position="454"/>
    </location>
</feature>
<dbReference type="PROSITE" id="PS51832">
    <property type="entry name" value="HD_GYP"/>
    <property type="match status" value="2"/>
</dbReference>
<name>A0ABU0PQ32_9MICC</name>
<evidence type="ECO:0000313" key="3">
    <source>
        <dbReference type="EMBL" id="MDQ0676053.1"/>
    </source>
</evidence>
<comment type="caution">
    <text evidence="3">The sequence shown here is derived from an EMBL/GenBank/DDBJ whole genome shotgun (WGS) entry which is preliminary data.</text>
</comment>
<protein>
    <submittedName>
        <fullName evidence="3">HD-GYP domain-containing protein (C-di-GMP phosphodiesterase class II)</fullName>
    </submittedName>
</protein>
<dbReference type="InterPro" id="IPR016032">
    <property type="entry name" value="Sig_transdc_resp-reg_C-effctor"/>
</dbReference>
<dbReference type="CDD" id="cd00077">
    <property type="entry name" value="HDc"/>
    <property type="match status" value="2"/>
</dbReference>
<dbReference type="Proteomes" id="UP001236806">
    <property type="component" value="Unassembled WGS sequence"/>
</dbReference>
<dbReference type="Pfam" id="PF13487">
    <property type="entry name" value="HD_5"/>
    <property type="match status" value="2"/>
</dbReference>
<evidence type="ECO:0000313" key="4">
    <source>
        <dbReference type="Proteomes" id="UP001236806"/>
    </source>
</evidence>
<dbReference type="InterPro" id="IPR052020">
    <property type="entry name" value="Cyclic_di-GMP/3'3'-cGAMP_PDE"/>
</dbReference>
<organism evidence="3 4">
    <name type="scientific">Pseudarthrobacter siccitolerans</name>
    <dbReference type="NCBI Taxonomy" id="861266"/>
    <lineage>
        <taxon>Bacteria</taxon>
        <taxon>Bacillati</taxon>
        <taxon>Actinomycetota</taxon>
        <taxon>Actinomycetes</taxon>
        <taxon>Micrococcales</taxon>
        <taxon>Micrococcaceae</taxon>
        <taxon>Pseudarthrobacter</taxon>
    </lineage>
</organism>
<dbReference type="InterPro" id="IPR036388">
    <property type="entry name" value="WH-like_DNA-bd_sf"/>
</dbReference>
<dbReference type="SMART" id="SM00471">
    <property type="entry name" value="HDc"/>
    <property type="match status" value="1"/>
</dbReference>
<gene>
    <name evidence="3" type="ORF">QFZ36_003614</name>
</gene>
<dbReference type="InterPro" id="IPR003607">
    <property type="entry name" value="HD/PDEase_dom"/>
</dbReference>
<dbReference type="Gene3D" id="1.10.10.10">
    <property type="entry name" value="Winged helix-like DNA-binding domain superfamily/Winged helix DNA-binding domain"/>
    <property type="match status" value="1"/>
</dbReference>
<dbReference type="SMART" id="SM00421">
    <property type="entry name" value="HTH_LUXR"/>
    <property type="match status" value="1"/>
</dbReference>
<dbReference type="SUPFAM" id="SSF46894">
    <property type="entry name" value="C-terminal effector domain of the bipartite response regulators"/>
    <property type="match status" value="1"/>
</dbReference>
<keyword evidence="4" id="KW-1185">Reference proteome</keyword>
<evidence type="ECO:0000259" key="1">
    <source>
        <dbReference type="PROSITE" id="PS50043"/>
    </source>
</evidence>
<dbReference type="Pfam" id="PF00196">
    <property type="entry name" value="GerE"/>
    <property type="match status" value="1"/>
</dbReference>
<dbReference type="CDD" id="cd06170">
    <property type="entry name" value="LuxR_C_like"/>
    <property type="match status" value="1"/>
</dbReference>
<evidence type="ECO:0000259" key="2">
    <source>
        <dbReference type="PROSITE" id="PS51832"/>
    </source>
</evidence>
<dbReference type="PRINTS" id="PR00038">
    <property type="entry name" value="HTHLUXR"/>
</dbReference>
<sequence>MADVKQSPAGPRRSEVLAALSLAIDLGLGQPMEHMLRSCLLALRIARAAGVDVAGQGRLYYANQVAWIGCHADSFELAALFTDDIAFRADYYNRDQHGLPMYAGMFSHAGAGLPPLARVANWTRFAATGSTAVRNMIASHCISAGVLASNVGLDGGVAGLLAHTFERWDGKGLPEGIAGPDIPLEMRIMHLADTAEVFLRQEGVAGAVAMVRARRGSQFDPALAGLFIDQAGALTEGLLDVDVWQAALDLAPNDAPLSGPQLDAVLRAIGDFADLKSPYTAGHSRAVAALAAAAGEEHGLPADDVRELRRAGWVHDLGRLGVSNQVWDKKEPLTRADLERIHMHPYLGERILGRVPGLKGEAALAGSHHERLDGSGYPRGIGGTELGIKQRILAAADSYRASLEPRPHRPALSPADAAARLRREVSAGRLSPEAADGVLVAAGQQPHRPPVPPAGLTPREVEILGMLCRGMTPAEIAASLFLARKTVRNHVEHIYAKIGATNRVGATLFAVRNGLIGQGSS</sequence>
<dbReference type="PROSITE" id="PS50043">
    <property type="entry name" value="HTH_LUXR_2"/>
    <property type="match status" value="1"/>
</dbReference>
<dbReference type="EMBL" id="JAUSXB010000001">
    <property type="protein sequence ID" value="MDQ0676053.1"/>
    <property type="molecule type" value="Genomic_DNA"/>
</dbReference>
<feature type="domain" description="HTH luxR-type" evidence="1">
    <location>
        <begin position="449"/>
        <end position="514"/>
    </location>
</feature>
<dbReference type="Gene3D" id="1.10.3210.10">
    <property type="entry name" value="Hypothetical protein af1432"/>
    <property type="match status" value="2"/>
</dbReference>
<accession>A0ABU0PQ32</accession>
<dbReference type="InterPro" id="IPR037522">
    <property type="entry name" value="HD_GYP_dom"/>
</dbReference>
<proteinExistence type="predicted"/>
<dbReference type="PANTHER" id="PTHR45228">
    <property type="entry name" value="CYCLIC DI-GMP PHOSPHODIESTERASE TM_0186-RELATED"/>
    <property type="match status" value="1"/>
</dbReference>